<keyword evidence="2" id="KW-1185">Reference proteome</keyword>
<dbReference type="EMBL" id="JASCZI010120830">
    <property type="protein sequence ID" value="MED6154871.1"/>
    <property type="molecule type" value="Genomic_DNA"/>
</dbReference>
<sequence length="198" mass="21541">MALEFLQAELELEVKPLLSVLSGTCIFKRRPFQGTLVFKSVKSVVFETGKPDPWLVRHGQRIGPACKPVYTGLHRAILVKTDNSAGFKKTGPEPNRASHPHCLQTSILTLHSHTPYTFTTQPPPVRRRATAELPPLRRPFCGVCSAASVPCCRRVRRAAFAWSFGALPAAGSSAPVASGRLRVSSSPSFCPLLKVEIG</sequence>
<organism evidence="1 2">
    <name type="scientific">Stylosanthes scabra</name>
    <dbReference type="NCBI Taxonomy" id="79078"/>
    <lineage>
        <taxon>Eukaryota</taxon>
        <taxon>Viridiplantae</taxon>
        <taxon>Streptophyta</taxon>
        <taxon>Embryophyta</taxon>
        <taxon>Tracheophyta</taxon>
        <taxon>Spermatophyta</taxon>
        <taxon>Magnoliopsida</taxon>
        <taxon>eudicotyledons</taxon>
        <taxon>Gunneridae</taxon>
        <taxon>Pentapetalae</taxon>
        <taxon>rosids</taxon>
        <taxon>fabids</taxon>
        <taxon>Fabales</taxon>
        <taxon>Fabaceae</taxon>
        <taxon>Papilionoideae</taxon>
        <taxon>50 kb inversion clade</taxon>
        <taxon>dalbergioids sensu lato</taxon>
        <taxon>Dalbergieae</taxon>
        <taxon>Pterocarpus clade</taxon>
        <taxon>Stylosanthes</taxon>
    </lineage>
</organism>
<protein>
    <submittedName>
        <fullName evidence="1">Uncharacterized protein</fullName>
    </submittedName>
</protein>
<proteinExistence type="predicted"/>
<accession>A0ABU6U3Y2</accession>
<dbReference type="Proteomes" id="UP001341840">
    <property type="component" value="Unassembled WGS sequence"/>
</dbReference>
<evidence type="ECO:0000313" key="1">
    <source>
        <dbReference type="EMBL" id="MED6154871.1"/>
    </source>
</evidence>
<name>A0ABU6U3Y2_9FABA</name>
<comment type="caution">
    <text evidence="1">The sequence shown here is derived from an EMBL/GenBank/DDBJ whole genome shotgun (WGS) entry which is preliminary data.</text>
</comment>
<evidence type="ECO:0000313" key="2">
    <source>
        <dbReference type="Proteomes" id="UP001341840"/>
    </source>
</evidence>
<reference evidence="1 2" key="1">
    <citation type="journal article" date="2023" name="Plants (Basel)">
        <title>Bridging the Gap: Combining Genomics and Transcriptomics Approaches to Understand Stylosanthes scabra, an Orphan Legume from the Brazilian Caatinga.</title>
        <authorList>
            <person name="Ferreira-Neto J.R.C."/>
            <person name="da Silva M.D."/>
            <person name="Binneck E."/>
            <person name="de Melo N.F."/>
            <person name="da Silva R.H."/>
            <person name="de Melo A.L.T.M."/>
            <person name="Pandolfi V."/>
            <person name="Bustamante F.O."/>
            <person name="Brasileiro-Vidal A.C."/>
            <person name="Benko-Iseppon A.M."/>
        </authorList>
    </citation>
    <scope>NUCLEOTIDE SEQUENCE [LARGE SCALE GENOMIC DNA]</scope>
    <source>
        <tissue evidence="1">Leaves</tissue>
    </source>
</reference>
<gene>
    <name evidence="1" type="ORF">PIB30_000373</name>
</gene>